<evidence type="ECO:0000256" key="1">
    <source>
        <dbReference type="SAM" id="SignalP"/>
    </source>
</evidence>
<dbReference type="AlphaFoldDB" id="A0A545W2W6"/>
<dbReference type="EMBL" id="SPUK01000005">
    <property type="protein sequence ID" value="TQV97067.1"/>
    <property type="molecule type" value="Genomic_DNA"/>
</dbReference>
<feature type="signal peptide" evidence="1">
    <location>
        <begin position="1"/>
        <end position="22"/>
    </location>
</feature>
<keyword evidence="3" id="KW-1185">Reference proteome</keyword>
<evidence type="ECO:0000313" key="2">
    <source>
        <dbReference type="EMBL" id="TQV97067.1"/>
    </source>
</evidence>
<organism evidence="2 3">
    <name type="scientific">Cordyceps javanica</name>
    <dbReference type="NCBI Taxonomy" id="43265"/>
    <lineage>
        <taxon>Eukaryota</taxon>
        <taxon>Fungi</taxon>
        <taxon>Dikarya</taxon>
        <taxon>Ascomycota</taxon>
        <taxon>Pezizomycotina</taxon>
        <taxon>Sordariomycetes</taxon>
        <taxon>Hypocreomycetidae</taxon>
        <taxon>Hypocreales</taxon>
        <taxon>Cordycipitaceae</taxon>
        <taxon>Cordyceps</taxon>
    </lineage>
</organism>
<evidence type="ECO:0000313" key="3">
    <source>
        <dbReference type="Proteomes" id="UP000315783"/>
    </source>
</evidence>
<reference evidence="2 3" key="1">
    <citation type="journal article" date="2019" name="Appl. Microbiol. Biotechnol.">
        <title>Genome sequence of Isaria javanica and comparative genome analysis insights into family S53 peptidase evolution in fungal entomopathogens.</title>
        <authorList>
            <person name="Lin R."/>
            <person name="Zhang X."/>
            <person name="Xin B."/>
            <person name="Zou M."/>
            <person name="Gao Y."/>
            <person name="Qin F."/>
            <person name="Hu Q."/>
            <person name="Xie B."/>
            <person name="Cheng X."/>
        </authorList>
    </citation>
    <scope>NUCLEOTIDE SEQUENCE [LARGE SCALE GENOMIC DNA]</scope>
    <source>
        <strain evidence="2 3">IJ1G</strain>
    </source>
</reference>
<gene>
    <name evidence="2" type="ORF">IF1G_04307</name>
</gene>
<sequence length="122" mass="12420">MKSTSTTITLFVVLLQAVSVVAAGFSPAQGANVNEFTRGQVADPAEAETLCGALGVMEVPDGADPYTVRACKEHPSVLDDDASPSIAKRACWTDTPAVGCSKARCTGRAATAANRAPGAGPR</sequence>
<proteinExistence type="predicted"/>
<dbReference type="OrthoDB" id="3660930at2759"/>
<dbReference type="Proteomes" id="UP000315783">
    <property type="component" value="Unassembled WGS sequence"/>
</dbReference>
<feature type="chain" id="PRO_5022114665" evidence="1">
    <location>
        <begin position="23"/>
        <end position="122"/>
    </location>
</feature>
<keyword evidence="1" id="KW-0732">Signal</keyword>
<accession>A0A545W2W6</accession>
<name>A0A545W2W6_9HYPO</name>
<protein>
    <submittedName>
        <fullName evidence="2">Uncharacterized protein</fullName>
    </submittedName>
</protein>
<comment type="caution">
    <text evidence="2">The sequence shown here is derived from an EMBL/GenBank/DDBJ whole genome shotgun (WGS) entry which is preliminary data.</text>
</comment>